<feature type="chain" id="PRO_5044293698" description="UDP-galactose transporter" evidence="7">
    <location>
        <begin position="23"/>
        <end position="386"/>
    </location>
</feature>
<proteinExistence type="predicted"/>
<evidence type="ECO:0000256" key="2">
    <source>
        <dbReference type="ARBA" id="ARBA00022692"/>
    </source>
</evidence>
<evidence type="ECO:0008006" key="10">
    <source>
        <dbReference type="Google" id="ProtNLM"/>
    </source>
</evidence>
<dbReference type="AlphaFoldDB" id="A0AB34IFT2"/>
<evidence type="ECO:0000256" key="7">
    <source>
        <dbReference type="SAM" id="SignalP"/>
    </source>
</evidence>
<feature type="compositionally biased region" description="Basic and acidic residues" evidence="5">
    <location>
        <begin position="350"/>
        <end position="363"/>
    </location>
</feature>
<feature type="signal peptide" evidence="7">
    <location>
        <begin position="1"/>
        <end position="22"/>
    </location>
</feature>
<dbReference type="InterPro" id="IPR007271">
    <property type="entry name" value="Nuc_sug_transpt"/>
</dbReference>
<dbReference type="NCBIfam" id="TIGR00803">
    <property type="entry name" value="nst"/>
    <property type="match status" value="1"/>
</dbReference>
<feature type="transmembrane region" description="Helical" evidence="6">
    <location>
        <begin position="222"/>
        <end position="240"/>
    </location>
</feature>
<feature type="transmembrane region" description="Helical" evidence="6">
    <location>
        <begin position="138"/>
        <end position="157"/>
    </location>
</feature>
<keyword evidence="4 6" id="KW-0472">Membrane</keyword>
<evidence type="ECO:0000256" key="3">
    <source>
        <dbReference type="ARBA" id="ARBA00022989"/>
    </source>
</evidence>
<dbReference type="PIRSF" id="PIRSF005799">
    <property type="entry name" value="UDP-gal_transpt"/>
    <property type="match status" value="1"/>
</dbReference>
<sequence length="386" mass="41883">MEALSWKAWLALSLFVIQNGCAGVILHSSQHSTGYSSQVAVLMQELLKLPICAILYMAECGGPIAMARSLYVDATTRSSEWVMMSIPALLYTVQNNCLYLGFLHLEAAVGQVTYQSKIFFTALCSVWMLGKKLGCAQWLALLLLAAGVVCVQAADWFTPPKRTKKLLGRVKGSTADLPVAAGAKITQVPTFGLLAFFTAAMCTSFASVYFEKMLKSSSQPSLWLRNIQLAAYSSVIAFVALELQADPIIERDGFLHGFNYATWLSIAWQALGGILVAVTIKYADNILRGFAQALAIIVASLGSSLFSTWKVTPSFVAGVVLVICAVFLYGDACPTHEECASRMTAARRGWKGEDDLKSSERLMSDISPESDMEPIKTTPKESPQVA</sequence>
<comment type="caution">
    <text evidence="8">The sequence shown here is derived from an EMBL/GenBank/DDBJ whole genome shotgun (WGS) entry which is preliminary data.</text>
</comment>
<comment type="subcellular location">
    <subcellularLocation>
        <location evidence="1">Membrane</location>
        <topology evidence="1">Multi-pass membrane protein</topology>
    </subcellularLocation>
</comment>
<reference evidence="8 9" key="1">
    <citation type="journal article" date="2024" name="Science">
        <title>Giant polyketide synthase enzymes in the biosynthesis of giant marine polyether toxins.</title>
        <authorList>
            <person name="Fallon T.R."/>
            <person name="Shende V.V."/>
            <person name="Wierzbicki I.H."/>
            <person name="Pendleton A.L."/>
            <person name="Watervoot N.F."/>
            <person name="Auber R.P."/>
            <person name="Gonzalez D.J."/>
            <person name="Wisecaver J.H."/>
            <person name="Moore B.S."/>
        </authorList>
    </citation>
    <scope>NUCLEOTIDE SEQUENCE [LARGE SCALE GENOMIC DNA]</scope>
    <source>
        <strain evidence="8 9">12B1</strain>
    </source>
</reference>
<keyword evidence="3 6" id="KW-1133">Transmembrane helix</keyword>
<keyword evidence="7" id="KW-0732">Signal</keyword>
<organism evidence="8 9">
    <name type="scientific">Prymnesium parvum</name>
    <name type="common">Toxic golden alga</name>
    <dbReference type="NCBI Taxonomy" id="97485"/>
    <lineage>
        <taxon>Eukaryota</taxon>
        <taxon>Haptista</taxon>
        <taxon>Haptophyta</taxon>
        <taxon>Prymnesiophyceae</taxon>
        <taxon>Prymnesiales</taxon>
        <taxon>Prymnesiaceae</taxon>
        <taxon>Prymnesium</taxon>
    </lineage>
</organism>
<evidence type="ECO:0000313" key="8">
    <source>
        <dbReference type="EMBL" id="KAL1496658.1"/>
    </source>
</evidence>
<evidence type="ECO:0000256" key="4">
    <source>
        <dbReference type="ARBA" id="ARBA00023136"/>
    </source>
</evidence>
<evidence type="ECO:0000256" key="5">
    <source>
        <dbReference type="SAM" id="MobiDB-lite"/>
    </source>
</evidence>
<dbReference type="GO" id="GO:0015165">
    <property type="term" value="F:pyrimidine nucleotide-sugar transmembrane transporter activity"/>
    <property type="evidence" value="ECO:0007669"/>
    <property type="project" value="InterPro"/>
</dbReference>
<keyword evidence="2 6" id="KW-0812">Transmembrane</keyword>
<keyword evidence="9" id="KW-1185">Reference proteome</keyword>
<dbReference type="InterPro" id="IPR037185">
    <property type="entry name" value="EmrE-like"/>
</dbReference>
<gene>
    <name evidence="8" type="ORF">AB1Y20_014258</name>
</gene>
<evidence type="ECO:0000256" key="1">
    <source>
        <dbReference type="ARBA" id="ARBA00004141"/>
    </source>
</evidence>
<dbReference type="EMBL" id="JBGBPQ010000028">
    <property type="protein sequence ID" value="KAL1496658.1"/>
    <property type="molecule type" value="Genomic_DNA"/>
</dbReference>
<feature type="transmembrane region" description="Helical" evidence="6">
    <location>
        <begin position="191"/>
        <end position="210"/>
    </location>
</feature>
<dbReference type="Pfam" id="PF04142">
    <property type="entry name" value="Nuc_sug_transp"/>
    <property type="match status" value="1"/>
</dbReference>
<dbReference type="PANTHER" id="PTHR10231">
    <property type="entry name" value="NUCLEOTIDE-SUGAR TRANSMEMBRANE TRANSPORTER"/>
    <property type="match status" value="1"/>
</dbReference>
<evidence type="ECO:0000313" key="9">
    <source>
        <dbReference type="Proteomes" id="UP001515480"/>
    </source>
</evidence>
<feature type="region of interest" description="Disordered" evidence="5">
    <location>
        <begin position="349"/>
        <end position="386"/>
    </location>
</feature>
<feature type="transmembrane region" description="Helical" evidence="6">
    <location>
        <begin position="315"/>
        <end position="333"/>
    </location>
</feature>
<feature type="transmembrane region" description="Helical" evidence="6">
    <location>
        <begin position="260"/>
        <end position="278"/>
    </location>
</feature>
<accession>A0AB34IFT2</accession>
<feature type="transmembrane region" description="Helical" evidence="6">
    <location>
        <begin position="290"/>
        <end position="309"/>
    </location>
</feature>
<dbReference type="SUPFAM" id="SSF103481">
    <property type="entry name" value="Multidrug resistance efflux transporter EmrE"/>
    <property type="match status" value="1"/>
</dbReference>
<protein>
    <recommendedName>
        <fullName evidence="10">UDP-galactose transporter</fullName>
    </recommendedName>
</protein>
<name>A0AB34IFT2_PRYPA</name>
<dbReference type="Proteomes" id="UP001515480">
    <property type="component" value="Unassembled WGS sequence"/>
</dbReference>
<dbReference type="GO" id="GO:0000139">
    <property type="term" value="C:Golgi membrane"/>
    <property type="evidence" value="ECO:0007669"/>
    <property type="project" value="InterPro"/>
</dbReference>
<evidence type="ECO:0000256" key="6">
    <source>
        <dbReference type="SAM" id="Phobius"/>
    </source>
</evidence>